<name>A0A7X2P8N5_9FIRM</name>
<dbReference type="PANTHER" id="PTHR43489:SF7">
    <property type="entry name" value="3-DEHYDRO-D-GULOSIDE 4-EPIMERASE-RELATED"/>
    <property type="match status" value="1"/>
</dbReference>
<dbReference type="PANTHER" id="PTHR43489">
    <property type="entry name" value="ISOMERASE"/>
    <property type="match status" value="1"/>
</dbReference>
<dbReference type="InterPro" id="IPR050417">
    <property type="entry name" value="Sugar_Epim/Isomerase"/>
</dbReference>
<organism evidence="3 4">
    <name type="scientific">Bilifractor porci</name>
    <dbReference type="NCBI Taxonomy" id="2606636"/>
    <lineage>
        <taxon>Bacteria</taxon>
        <taxon>Bacillati</taxon>
        <taxon>Bacillota</taxon>
        <taxon>Clostridia</taxon>
        <taxon>Lachnospirales</taxon>
        <taxon>Lachnospiraceae</taxon>
        <taxon>Bilifractor</taxon>
    </lineage>
</organism>
<protein>
    <submittedName>
        <fullName evidence="3">Sugar phosphate isomerase/epimerase</fullName>
    </submittedName>
</protein>
<dbReference type="AlphaFoldDB" id="A0A7X2P8N5"/>
<dbReference type="InterPro" id="IPR036237">
    <property type="entry name" value="Xyl_isomerase-like_sf"/>
</dbReference>
<proteinExistence type="predicted"/>
<dbReference type="Gene3D" id="3.20.20.150">
    <property type="entry name" value="Divalent-metal-dependent TIM barrel enzymes"/>
    <property type="match status" value="1"/>
</dbReference>
<sequence length="276" mass="31428">MMNEWKIGISSVQYANNSSPLLLHGTIEENLQKAAALGYDAIEIHMRENEILNYDHIRQAMRETGVSISMIVTGKLATEGFCTLTDDRPYVEKAALKGVMDYIDIASKLGAGIVLGWVRGTIPANQNFTPYMRRLGKNLQEINNYSKVHHVPVVIEVINHYEMNIFTKAEQLLSFISEWELDNCFVHLDTYHMNLEEDNLSETILQVGDKLGYLHLADNQRWYPGSGNIDFISVFHALRAIHYTGYVTVECFPRDDRDDTAKKAIESIRDLIKQSS</sequence>
<dbReference type="InterPro" id="IPR013022">
    <property type="entry name" value="Xyl_isomerase-like_TIM-brl"/>
</dbReference>
<evidence type="ECO:0000313" key="4">
    <source>
        <dbReference type="Proteomes" id="UP000466864"/>
    </source>
</evidence>
<comment type="caution">
    <text evidence="3">The sequence shown here is derived from an EMBL/GenBank/DDBJ whole genome shotgun (WGS) entry which is preliminary data.</text>
</comment>
<dbReference type="Proteomes" id="UP000466864">
    <property type="component" value="Unassembled WGS sequence"/>
</dbReference>
<dbReference type="RefSeq" id="WP_154458131.1">
    <property type="nucleotide sequence ID" value="NZ_VUMV01000005.1"/>
</dbReference>
<keyword evidence="1 3" id="KW-0413">Isomerase</keyword>
<feature type="domain" description="Xylose isomerase-like TIM barrel" evidence="2">
    <location>
        <begin position="31"/>
        <end position="270"/>
    </location>
</feature>
<reference evidence="3 4" key="1">
    <citation type="submission" date="2019-08" db="EMBL/GenBank/DDBJ databases">
        <title>In-depth cultivation of the pig gut microbiome towards novel bacterial diversity and tailored functional studies.</title>
        <authorList>
            <person name="Wylensek D."/>
            <person name="Hitch T.C.A."/>
            <person name="Clavel T."/>
        </authorList>
    </citation>
    <scope>NUCLEOTIDE SEQUENCE [LARGE SCALE GENOMIC DNA]</scope>
    <source>
        <strain evidence="3 4">Oil+RF-744-WCA-WT-13</strain>
    </source>
</reference>
<dbReference type="EMBL" id="VUMV01000005">
    <property type="protein sequence ID" value="MST82216.1"/>
    <property type="molecule type" value="Genomic_DNA"/>
</dbReference>
<dbReference type="Pfam" id="PF01261">
    <property type="entry name" value="AP_endonuc_2"/>
    <property type="match status" value="1"/>
</dbReference>
<dbReference type="GO" id="GO:0016853">
    <property type="term" value="F:isomerase activity"/>
    <property type="evidence" value="ECO:0007669"/>
    <property type="project" value="UniProtKB-KW"/>
</dbReference>
<gene>
    <name evidence="3" type="ORF">FYJ60_07795</name>
</gene>
<evidence type="ECO:0000256" key="1">
    <source>
        <dbReference type="ARBA" id="ARBA00023235"/>
    </source>
</evidence>
<accession>A0A7X2P8N5</accession>
<keyword evidence="4" id="KW-1185">Reference proteome</keyword>
<evidence type="ECO:0000259" key="2">
    <source>
        <dbReference type="Pfam" id="PF01261"/>
    </source>
</evidence>
<evidence type="ECO:0000313" key="3">
    <source>
        <dbReference type="EMBL" id="MST82216.1"/>
    </source>
</evidence>
<dbReference type="SUPFAM" id="SSF51658">
    <property type="entry name" value="Xylose isomerase-like"/>
    <property type="match status" value="1"/>
</dbReference>